<dbReference type="EMBL" id="LVKK01000097">
    <property type="protein sequence ID" value="OAG36202.1"/>
    <property type="molecule type" value="Genomic_DNA"/>
</dbReference>
<keyword evidence="1" id="KW-0175">Coiled coil</keyword>
<gene>
    <name evidence="2" type="ORF">AYO21_09596</name>
</gene>
<name>A0A177EYT3_9EURO</name>
<keyword evidence="3" id="KW-1185">Reference proteome</keyword>
<sequence length="195" mass="22150">MADAPNPLGPQPDFNVLSQHLIAAANEINKAQNLPAITGGERILVELQQMRQEFRLELQQMRQEFRQENRQMRQELRQELRQEIGQVRQEMRESTIAIRQDFATIMTASNHNNAARVQNAYLTDPANPLLPFVNPLTGAIIDGFPTVPKDIVRMNEQELDRVSQQLGIQAPVVTMSQAAKRRQLRVHIGLKAENA</sequence>
<dbReference type="GeneID" id="34604727"/>
<dbReference type="OrthoDB" id="4148930at2759"/>
<evidence type="ECO:0000313" key="3">
    <source>
        <dbReference type="Proteomes" id="UP000077002"/>
    </source>
</evidence>
<proteinExistence type="predicted"/>
<evidence type="ECO:0000256" key="1">
    <source>
        <dbReference type="SAM" id="Coils"/>
    </source>
</evidence>
<dbReference type="RefSeq" id="XP_022508154.1">
    <property type="nucleotide sequence ID" value="XM_022659527.1"/>
</dbReference>
<accession>A0A177EYT3</accession>
<feature type="coiled-coil region" evidence="1">
    <location>
        <begin position="44"/>
        <end position="97"/>
    </location>
</feature>
<evidence type="ECO:0000313" key="2">
    <source>
        <dbReference type="EMBL" id="OAG36202.1"/>
    </source>
</evidence>
<organism evidence="2 3">
    <name type="scientific">Fonsecaea monophora</name>
    <dbReference type="NCBI Taxonomy" id="254056"/>
    <lineage>
        <taxon>Eukaryota</taxon>
        <taxon>Fungi</taxon>
        <taxon>Dikarya</taxon>
        <taxon>Ascomycota</taxon>
        <taxon>Pezizomycotina</taxon>
        <taxon>Eurotiomycetes</taxon>
        <taxon>Chaetothyriomycetidae</taxon>
        <taxon>Chaetothyriales</taxon>
        <taxon>Herpotrichiellaceae</taxon>
        <taxon>Fonsecaea</taxon>
    </lineage>
</organism>
<reference evidence="2 3" key="1">
    <citation type="submission" date="2016-03" db="EMBL/GenBank/DDBJ databases">
        <title>Draft genome sequence of the Fonsecaea monophora CBS 269.37.</title>
        <authorList>
            <person name="Bombassaro A."/>
            <person name="Vinicius W.A."/>
            <person name="De Hoog S."/>
            <person name="Sun J."/>
            <person name="Souza E.M."/>
            <person name="Raittz R.T."/>
            <person name="Costa F."/>
            <person name="Leao A.C."/>
            <person name="Tadra-Sfeir M.Z."/>
            <person name="Baura V."/>
            <person name="Balsanelli E."/>
            <person name="Pedrosa F.O."/>
            <person name="Moreno L.F."/>
            <person name="Steffens M.B."/>
            <person name="Xi L."/>
            <person name="Bocca A.L."/>
            <person name="Felipe M.S."/>
            <person name="Teixeira M."/>
            <person name="Telles Filho F.Q."/>
            <person name="Azevedo C.M."/>
            <person name="Gomes R."/>
            <person name="Vicente V.A."/>
        </authorList>
    </citation>
    <scope>NUCLEOTIDE SEQUENCE [LARGE SCALE GENOMIC DNA]</scope>
    <source>
        <strain evidence="2 3">CBS 269.37</strain>
    </source>
</reference>
<comment type="caution">
    <text evidence="2">The sequence shown here is derived from an EMBL/GenBank/DDBJ whole genome shotgun (WGS) entry which is preliminary data.</text>
</comment>
<dbReference type="AlphaFoldDB" id="A0A177EYT3"/>
<protein>
    <submittedName>
        <fullName evidence="2">Uncharacterized protein</fullName>
    </submittedName>
</protein>
<dbReference type="Proteomes" id="UP000077002">
    <property type="component" value="Unassembled WGS sequence"/>
</dbReference>